<proteinExistence type="predicted"/>
<evidence type="ECO:0000256" key="3">
    <source>
        <dbReference type="ARBA" id="ARBA00022962"/>
    </source>
</evidence>
<dbReference type="Proteomes" id="UP000007798">
    <property type="component" value="Unassembled WGS sequence"/>
</dbReference>
<dbReference type="InterPro" id="IPR001962">
    <property type="entry name" value="Asn_synthase"/>
</dbReference>
<keyword evidence="6" id="KW-1185">Reference proteome</keyword>
<dbReference type="InterPro" id="IPR051857">
    <property type="entry name" value="Asn_synthetase_domain"/>
</dbReference>
<evidence type="ECO:0000313" key="6">
    <source>
        <dbReference type="Proteomes" id="UP000007798"/>
    </source>
</evidence>
<dbReference type="Pfam" id="PF00733">
    <property type="entry name" value="Asn_synthase"/>
    <property type="match status" value="2"/>
</dbReference>
<dbReference type="CDD" id="cd01991">
    <property type="entry name" value="Asn_synthase_B_C"/>
    <property type="match status" value="1"/>
</dbReference>
<dbReference type="SUPFAM" id="SSF52402">
    <property type="entry name" value="Adenine nucleotide alpha hydrolases-like"/>
    <property type="match status" value="1"/>
</dbReference>
<dbReference type="PANTHER" id="PTHR45937">
    <property type="entry name" value="ASPARAGINE SYNTHETASE DOMAIN-CONTAINING PROTEIN 1"/>
    <property type="match status" value="1"/>
</dbReference>
<dbReference type="EMBL" id="CH964282">
    <property type="protein sequence ID" value="EDW85806.2"/>
    <property type="molecule type" value="Genomic_DNA"/>
</dbReference>
<dbReference type="KEGG" id="dwi:6652472"/>
<dbReference type="FunCoup" id="B4NN67">
    <property type="interactions" value="1333"/>
</dbReference>
<dbReference type="InterPro" id="IPR029055">
    <property type="entry name" value="Ntn_hydrolases_N"/>
</dbReference>
<dbReference type="GO" id="GO:0004066">
    <property type="term" value="F:asparagine synthase (glutamine-hydrolyzing) activity"/>
    <property type="evidence" value="ECO:0007669"/>
    <property type="project" value="InterPro"/>
</dbReference>
<reference evidence="5 6" key="1">
    <citation type="journal article" date="2007" name="Nature">
        <title>Evolution of genes and genomes on the Drosophila phylogeny.</title>
        <authorList>
            <consortium name="Drosophila 12 Genomes Consortium"/>
            <person name="Clark A.G."/>
            <person name="Eisen M.B."/>
            <person name="Smith D.R."/>
            <person name="Bergman C.M."/>
            <person name="Oliver B."/>
            <person name="Markow T.A."/>
            <person name="Kaufman T.C."/>
            <person name="Kellis M."/>
            <person name="Gelbart W."/>
            <person name="Iyer V.N."/>
            <person name="Pollard D.A."/>
            <person name="Sackton T.B."/>
            <person name="Larracuente A.M."/>
            <person name="Singh N.D."/>
            <person name="Abad J.P."/>
            <person name="Abt D.N."/>
            <person name="Adryan B."/>
            <person name="Aguade M."/>
            <person name="Akashi H."/>
            <person name="Anderson W.W."/>
            <person name="Aquadro C.F."/>
            <person name="Ardell D.H."/>
            <person name="Arguello R."/>
            <person name="Artieri C.G."/>
            <person name="Barbash D.A."/>
            <person name="Barker D."/>
            <person name="Barsanti P."/>
            <person name="Batterham P."/>
            <person name="Batzoglou S."/>
            <person name="Begun D."/>
            <person name="Bhutkar A."/>
            <person name="Blanco E."/>
            <person name="Bosak S.A."/>
            <person name="Bradley R.K."/>
            <person name="Brand A.D."/>
            <person name="Brent M.R."/>
            <person name="Brooks A.N."/>
            <person name="Brown R.H."/>
            <person name="Butlin R.K."/>
            <person name="Caggese C."/>
            <person name="Calvi B.R."/>
            <person name="Bernardo de Carvalho A."/>
            <person name="Caspi A."/>
            <person name="Castrezana S."/>
            <person name="Celniker S.E."/>
            <person name="Chang J.L."/>
            <person name="Chapple C."/>
            <person name="Chatterji S."/>
            <person name="Chinwalla A."/>
            <person name="Civetta A."/>
            <person name="Clifton S.W."/>
            <person name="Comeron J.M."/>
            <person name="Costello J.C."/>
            <person name="Coyne J.A."/>
            <person name="Daub J."/>
            <person name="David R.G."/>
            <person name="Delcher A.L."/>
            <person name="Delehaunty K."/>
            <person name="Do C.B."/>
            <person name="Ebling H."/>
            <person name="Edwards K."/>
            <person name="Eickbush T."/>
            <person name="Evans J.D."/>
            <person name="Filipski A."/>
            <person name="Findeiss S."/>
            <person name="Freyhult E."/>
            <person name="Fulton L."/>
            <person name="Fulton R."/>
            <person name="Garcia A.C."/>
            <person name="Gardiner A."/>
            <person name="Garfield D.A."/>
            <person name="Garvin B.E."/>
            <person name="Gibson G."/>
            <person name="Gilbert D."/>
            <person name="Gnerre S."/>
            <person name="Godfrey J."/>
            <person name="Good R."/>
            <person name="Gotea V."/>
            <person name="Gravely B."/>
            <person name="Greenberg A.J."/>
            <person name="Griffiths-Jones S."/>
            <person name="Gross S."/>
            <person name="Guigo R."/>
            <person name="Gustafson E.A."/>
            <person name="Haerty W."/>
            <person name="Hahn M.W."/>
            <person name="Halligan D.L."/>
            <person name="Halpern A.L."/>
            <person name="Halter G.M."/>
            <person name="Han M.V."/>
            <person name="Heger A."/>
            <person name="Hillier L."/>
            <person name="Hinrichs A.S."/>
            <person name="Holmes I."/>
            <person name="Hoskins R.A."/>
            <person name="Hubisz M.J."/>
            <person name="Hultmark D."/>
            <person name="Huntley M.A."/>
            <person name="Jaffe D.B."/>
            <person name="Jagadeeshan S."/>
            <person name="Jeck W.R."/>
            <person name="Johnson J."/>
            <person name="Jones C.D."/>
            <person name="Jordan W.C."/>
            <person name="Karpen G.H."/>
            <person name="Kataoka E."/>
            <person name="Keightley P.D."/>
            <person name="Kheradpour P."/>
            <person name="Kirkness E.F."/>
            <person name="Koerich L.B."/>
            <person name="Kristiansen K."/>
            <person name="Kudrna D."/>
            <person name="Kulathinal R.J."/>
            <person name="Kumar S."/>
            <person name="Kwok R."/>
            <person name="Lander E."/>
            <person name="Langley C.H."/>
            <person name="Lapoint R."/>
            <person name="Lazzaro B.P."/>
            <person name="Lee S.J."/>
            <person name="Levesque L."/>
            <person name="Li R."/>
            <person name="Lin C.F."/>
            <person name="Lin M.F."/>
            <person name="Lindblad-Toh K."/>
            <person name="Llopart A."/>
            <person name="Long M."/>
            <person name="Low L."/>
            <person name="Lozovsky E."/>
            <person name="Lu J."/>
            <person name="Luo M."/>
            <person name="Machado C.A."/>
            <person name="Makalowski W."/>
            <person name="Marzo M."/>
            <person name="Matsuda M."/>
            <person name="Matzkin L."/>
            <person name="McAllister B."/>
            <person name="McBride C.S."/>
            <person name="McKernan B."/>
            <person name="McKernan K."/>
            <person name="Mendez-Lago M."/>
            <person name="Minx P."/>
            <person name="Mollenhauer M.U."/>
            <person name="Montooth K."/>
            <person name="Mount S.M."/>
            <person name="Mu X."/>
            <person name="Myers E."/>
            <person name="Negre B."/>
            <person name="Newfeld S."/>
            <person name="Nielsen R."/>
            <person name="Noor M.A."/>
            <person name="O'Grady P."/>
            <person name="Pachter L."/>
            <person name="Papaceit M."/>
            <person name="Parisi M.J."/>
            <person name="Parisi M."/>
            <person name="Parts L."/>
            <person name="Pedersen J.S."/>
            <person name="Pesole G."/>
            <person name="Phillippy A.M."/>
            <person name="Ponting C.P."/>
            <person name="Pop M."/>
            <person name="Porcelli D."/>
            <person name="Powell J.R."/>
            <person name="Prohaska S."/>
            <person name="Pruitt K."/>
            <person name="Puig M."/>
            <person name="Quesneville H."/>
            <person name="Ram K.R."/>
            <person name="Rand D."/>
            <person name="Rasmussen M.D."/>
            <person name="Reed L.K."/>
            <person name="Reenan R."/>
            <person name="Reily A."/>
            <person name="Remington K.A."/>
            <person name="Rieger T.T."/>
            <person name="Ritchie M.G."/>
            <person name="Robin C."/>
            <person name="Rogers Y.H."/>
            <person name="Rohde C."/>
            <person name="Rozas J."/>
            <person name="Rubenfield M.J."/>
            <person name="Ruiz A."/>
            <person name="Russo S."/>
            <person name="Salzberg S.L."/>
            <person name="Sanchez-Gracia A."/>
            <person name="Saranga D.J."/>
            <person name="Sato H."/>
            <person name="Schaeffer S.W."/>
            <person name="Schatz M.C."/>
            <person name="Schlenke T."/>
            <person name="Schwartz R."/>
            <person name="Segarra C."/>
            <person name="Singh R.S."/>
            <person name="Sirot L."/>
            <person name="Sirota M."/>
            <person name="Sisneros N.B."/>
            <person name="Smith C.D."/>
            <person name="Smith T.F."/>
            <person name="Spieth J."/>
            <person name="Stage D.E."/>
            <person name="Stark A."/>
            <person name="Stephan W."/>
            <person name="Strausberg R.L."/>
            <person name="Strempel S."/>
            <person name="Sturgill D."/>
            <person name="Sutton G."/>
            <person name="Sutton G.G."/>
            <person name="Tao W."/>
            <person name="Teichmann S."/>
            <person name="Tobari Y.N."/>
            <person name="Tomimura Y."/>
            <person name="Tsolas J.M."/>
            <person name="Valente V.L."/>
            <person name="Venter E."/>
            <person name="Venter J.C."/>
            <person name="Vicario S."/>
            <person name="Vieira F.G."/>
            <person name="Vilella A.J."/>
            <person name="Villasante A."/>
            <person name="Walenz B."/>
            <person name="Wang J."/>
            <person name="Wasserman M."/>
            <person name="Watts T."/>
            <person name="Wilson D."/>
            <person name="Wilson R.K."/>
            <person name="Wing R.A."/>
            <person name="Wolfner M.F."/>
            <person name="Wong A."/>
            <person name="Wong G.K."/>
            <person name="Wu C.I."/>
            <person name="Wu G."/>
            <person name="Yamamoto D."/>
            <person name="Yang H.P."/>
            <person name="Yang S.P."/>
            <person name="Yorke J.A."/>
            <person name="Yoshida K."/>
            <person name="Zdobnov E."/>
            <person name="Zhang P."/>
            <person name="Zhang Y."/>
            <person name="Zimin A.V."/>
            <person name="Baldwin J."/>
            <person name="Abdouelleil A."/>
            <person name="Abdulkadir J."/>
            <person name="Abebe A."/>
            <person name="Abera B."/>
            <person name="Abreu J."/>
            <person name="Acer S.C."/>
            <person name="Aftuck L."/>
            <person name="Alexander A."/>
            <person name="An P."/>
            <person name="Anderson E."/>
            <person name="Anderson S."/>
            <person name="Arachi H."/>
            <person name="Azer M."/>
            <person name="Bachantsang P."/>
            <person name="Barry A."/>
            <person name="Bayul T."/>
            <person name="Berlin A."/>
            <person name="Bessette D."/>
            <person name="Bloom T."/>
            <person name="Blye J."/>
            <person name="Boguslavskiy L."/>
            <person name="Bonnet C."/>
            <person name="Boukhgalter B."/>
            <person name="Bourzgui I."/>
            <person name="Brown A."/>
            <person name="Cahill P."/>
            <person name="Channer S."/>
            <person name="Cheshatsang Y."/>
            <person name="Chuda L."/>
            <person name="Citroen M."/>
            <person name="Collymore A."/>
            <person name="Cooke P."/>
            <person name="Costello M."/>
            <person name="D'Aco K."/>
            <person name="Daza R."/>
            <person name="De Haan G."/>
            <person name="DeGray S."/>
            <person name="DeMaso C."/>
            <person name="Dhargay N."/>
            <person name="Dooley K."/>
            <person name="Dooley E."/>
            <person name="Doricent M."/>
            <person name="Dorje P."/>
            <person name="Dorjee K."/>
            <person name="Dupes A."/>
            <person name="Elong R."/>
            <person name="Falk J."/>
            <person name="Farina A."/>
            <person name="Faro S."/>
            <person name="Ferguson D."/>
            <person name="Fisher S."/>
            <person name="Foley C.D."/>
            <person name="Franke A."/>
            <person name="Friedrich D."/>
            <person name="Gadbois L."/>
            <person name="Gearin G."/>
            <person name="Gearin C.R."/>
            <person name="Giannoukos G."/>
            <person name="Goode T."/>
            <person name="Graham J."/>
            <person name="Grandbois E."/>
            <person name="Grewal S."/>
            <person name="Gyaltsen K."/>
            <person name="Hafez N."/>
            <person name="Hagos B."/>
            <person name="Hall J."/>
            <person name="Henson C."/>
            <person name="Hollinger A."/>
            <person name="Honan T."/>
            <person name="Huard M.D."/>
            <person name="Hughes L."/>
            <person name="Hurhula B."/>
            <person name="Husby M.E."/>
            <person name="Kamat A."/>
            <person name="Kanga B."/>
            <person name="Kashin S."/>
            <person name="Khazanovich D."/>
            <person name="Kisner P."/>
            <person name="Lance K."/>
            <person name="Lara M."/>
            <person name="Lee W."/>
            <person name="Lennon N."/>
            <person name="Letendre F."/>
            <person name="LeVine R."/>
            <person name="Lipovsky A."/>
            <person name="Liu X."/>
            <person name="Liu J."/>
            <person name="Liu S."/>
            <person name="Lokyitsang T."/>
            <person name="Lokyitsang Y."/>
            <person name="Lubonja R."/>
            <person name="Lui A."/>
            <person name="MacDonald P."/>
            <person name="Magnisalis V."/>
            <person name="Maru K."/>
            <person name="Matthews C."/>
            <person name="McCusker W."/>
            <person name="McDonough S."/>
            <person name="Mehta T."/>
            <person name="Meldrim J."/>
            <person name="Meneus L."/>
            <person name="Mihai O."/>
            <person name="Mihalev A."/>
            <person name="Mihova T."/>
            <person name="Mittelman R."/>
            <person name="Mlenga V."/>
            <person name="Montmayeur A."/>
            <person name="Mulrain L."/>
            <person name="Navidi A."/>
            <person name="Naylor J."/>
            <person name="Negash T."/>
            <person name="Nguyen T."/>
            <person name="Nguyen N."/>
            <person name="Nicol R."/>
            <person name="Norbu C."/>
            <person name="Norbu N."/>
            <person name="Novod N."/>
            <person name="O'Neill B."/>
            <person name="Osman S."/>
            <person name="Markiewicz E."/>
            <person name="Oyono O.L."/>
            <person name="Patti C."/>
            <person name="Phunkhang P."/>
            <person name="Pierre F."/>
            <person name="Priest M."/>
            <person name="Raghuraman S."/>
            <person name="Rege F."/>
            <person name="Reyes R."/>
            <person name="Rise C."/>
            <person name="Rogov P."/>
            <person name="Ross K."/>
            <person name="Ryan E."/>
            <person name="Settipalli S."/>
            <person name="Shea T."/>
            <person name="Sherpa N."/>
            <person name="Shi L."/>
            <person name="Shih D."/>
            <person name="Sparrow T."/>
            <person name="Spaulding J."/>
            <person name="Stalker J."/>
            <person name="Stange-Thomann N."/>
            <person name="Stavropoulos S."/>
            <person name="Stone C."/>
            <person name="Strader C."/>
            <person name="Tesfaye S."/>
            <person name="Thomson T."/>
            <person name="Thoulutsang Y."/>
            <person name="Thoulutsang D."/>
            <person name="Topham K."/>
            <person name="Topping I."/>
            <person name="Tsamla T."/>
            <person name="Vassiliev H."/>
            <person name="Vo A."/>
            <person name="Wangchuk T."/>
            <person name="Wangdi T."/>
            <person name="Weiand M."/>
            <person name="Wilkinson J."/>
            <person name="Wilson A."/>
            <person name="Yadav S."/>
            <person name="Young G."/>
            <person name="Yu Q."/>
            <person name="Zembek L."/>
            <person name="Zhong D."/>
            <person name="Zimmer A."/>
            <person name="Zwirko Z."/>
            <person name="Jaffe D.B."/>
            <person name="Alvarez P."/>
            <person name="Brockman W."/>
            <person name="Butler J."/>
            <person name="Chin C."/>
            <person name="Gnerre S."/>
            <person name="Grabherr M."/>
            <person name="Kleber M."/>
            <person name="Mauceli E."/>
            <person name="MacCallum I."/>
        </authorList>
    </citation>
    <scope>NUCLEOTIDE SEQUENCE [LARGE SCALE GENOMIC DNA]</scope>
    <source>
        <strain evidence="6">Tucson 14030-0811.24</strain>
    </source>
</reference>
<dbReference type="PANTHER" id="PTHR45937:SF1">
    <property type="entry name" value="ASPARAGINE SYNTHETASE DOMAIN-CONTAINING PROTEIN 1"/>
    <property type="match status" value="1"/>
</dbReference>
<dbReference type="SUPFAM" id="SSF56235">
    <property type="entry name" value="N-terminal nucleophile aminohydrolases (Ntn hydrolases)"/>
    <property type="match status" value="1"/>
</dbReference>
<dbReference type="HOGENOM" id="CLU_012368_0_0_1"/>
<dbReference type="PROSITE" id="PS51278">
    <property type="entry name" value="GATASE_TYPE_2"/>
    <property type="match status" value="1"/>
</dbReference>
<keyword evidence="5" id="KW-0436">Ligase</keyword>
<keyword evidence="3" id="KW-0315">Glutamine amidotransferase</keyword>
<gene>
    <name evidence="5" type="primary">Dwil\GK23265</name>
    <name evidence="5" type="ORF">Dwil_GK23265</name>
</gene>
<evidence type="ECO:0000259" key="4">
    <source>
        <dbReference type="PROSITE" id="PS51278"/>
    </source>
</evidence>
<evidence type="ECO:0000256" key="1">
    <source>
        <dbReference type="ARBA" id="ARBA00022605"/>
    </source>
</evidence>
<dbReference type="OrthoDB" id="10252281at2759"/>
<keyword evidence="2" id="KW-0061">Asparagine biosynthesis</keyword>
<accession>B4NN67</accession>
<dbReference type="InParanoid" id="B4NN67"/>
<dbReference type="AlphaFoldDB" id="B4NN67"/>
<dbReference type="InterPro" id="IPR014729">
    <property type="entry name" value="Rossmann-like_a/b/a_fold"/>
</dbReference>
<keyword evidence="1" id="KW-0028">Amino-acid biosynthesis</keyword>
<dbReference type="Gene3D" id="3.60.20.10">
    <property type="entry name" value="Glutamine Phosphoribosylpyrophosphate, subunit 1, domain 1"/>
    <property type="match status" value="1"/>
</dbReference>
<dbReference type="STRING" id="7260.B4NN67"/>
<feature type="domain" description="Glutamine amidotransferase type-2" evidence="4">
    <location>
        <begin position="2"/>
        <end position="189"/>
    </location>
</feature>
<protein>
    <recommendedName>
        <fullName evidence="4">Glutamine amidotransferase type-2 domain-containing protein</fullName>
    </recommendedName>
</protein>
<dbReference type="InterPro" id="IPR017932">
    <property type="entry name" value="GATase_2_dom"/>
</dbReference>
<name>B4NN67_DROWI</name>
<dbReference type="eggNOG" id="KOG0573">
    <property type="taxonomic scope" value="Eukaryota"/>
</dbReference>
<dbReference type="Gene3D" id="3.40.50.620">
    <property type="entry name" value="HUPs"/>
    <property type="match status" value="1"/>
</dbReference>
<evidence type="ECO:0000313" key="5">
    <source>
        <dbReference type="EMBL" id="EDW85806.2"/>
    </source>
</evidence>
<sequence>MCGIFCAISPEHNVNCQNRLHRALRKLLRNRGPDVQDELILDQGRVLLAGNVLWQQGSQKAQKQPVIAGQYGLLFNGDLYSIEKPSAMSDTTWLANKLESCDGDSDLISLLKDLKGPHCLVVYNTTTATLYFSRDTLGRNSLLIERGQQGLNLMSTSYFLEERIEGENTEPMGITLEVPPLGLYKLDINDLSQCVLYPWQPLNEYTGKLLSGLESSMQWKVLIENPISPSWLLTNNSQEDDNYDFDLYSFSFKKDFNELYNELLETESIRRTLCTLDKLLSNSVAERVQNTAPVCRNCKTMKCNHAKVSVLFSGGIDCSILALLADRFVPSEEPIELINVAFESSSTEGWNVPDRQTSLQSLMELQRLCPERDWRPLNVNVTRLELQHQLASHIKHLIYPLQTVLDESLGCAFFFATLANNSTSRVAILGSGADELFGGYVRHRNAYRRCTGDEKDRQQAVKDELELDWQRIPSRNLARDDRVIADNSKTARAPFIEENVVQFVRSLEPNQRCCFSFPEGIGDKFLLRLYGYQLGFRSAVQLKKRAIQFGSRIANKKQQASQQSDFLRFSFE</sequence>
<organism evidence="5 6">
    <name type="scientific">Drosophila willistoni</name>
    <name type="common">Fruit fly</name>
    <dbReference type="NCBI Taxonomy" id="7260"/>
    <lineage>
        <taxon>Eukaryota</taxon>
        <taxon>Metazoa</taxon>
        <taxon>Ecdysozoa</taxon>
        <taxon>Arthropoda</taxon>
        <taxon>Hexapoda</taxon>
        <taxon>Insecta</taxon>
        <taxon>Pterygota</taxon>
        <taxon>Neoptera</taxon>
        <taxon>Endopterygota</taxon>
        <taxon>Diptera</taxon>
        <taxon>Brachycera</taxon>
        <taxon>Muscomorpha</taxon>
        <taxon>Ephydroidea</taxon>
        <taxon>Drosophilidae</taxon>
        <taxon>Drosophila</taxon>
        <taxon>Sophophora</taxon>
    </lineage>
</organism>
<evidence type="ECO:0000256" key="2">
    <source>
        <dbReference type="ARBA" id="ARBA00022888"/>
    </source>
</evidence>
<dbReference type="GO" id="GO:0006529">
    <property type="term" value="P:asparagine biosynthetic process"/>
    <property type="evidence" value="ECO:0007669"/>
    <property type="project" value="UniProtKB-KW"/>
</dbReference>